<dbReference type="Gene3D" id="3.30.420.40">
    <property type="match status" value="3"/>
</dbReference>
<feature type="region of interest" description="Disordered" evidence="2">
    <location>
        <begin position="230"/>
        <end position="250"/>
    </location>
</feature>
<evidence type="ECO:0000256" key="1">
    <source>
        <dbReference type="RuleBase" id="RU000487"/>
    </source>
</evidence>
<evidence type="ECO:0000256" key="2">
    <source>
        <dbReference type="SAM" id="MobiDB-lite"/>
    </source>
</evidence>
<protein>
    <submittedName>
        <fullName evidence="3">Actin-related protein-Arp6p</fullName>
    </submittedName>
</protein>
<sequence length="619" mass="66521">MPASTSAATASPGPPDAVDPLAGVDHIIVIDNGAHNIRIATIPYPFPITASSTSPLDPTLLAQSIAVDVFPNAIARTRSPHNISPHAASLSPTAPAPGTKTSVFVSSHIHTLLDDYAALHLRLPHQSGVVVDWAAQKTIWGHVLASHLAKLPQRTKTPKGKLLAGKAVVIAETYLNLEPAQYATDLLLFEHYGASAVWRTTPAALVGLGTPAFATSSPINPLQASSSAERAQVAASGSKRPRAARLEAADNGQAASLPRVLAPRRPQSMLVLDLGYSFCHAVPIVNGHVVYPAVRRLELGAKMLINLLKETLSFRQLDTMDESWLVTHIFKHTSFVAAEVGARSYGANDNHLARIRDTPAALWTYNDLMLLAKQRASSGVAVTWRLPDYGGTTPGAGEVQRDRARYGYIVDGPNPASKGSQEDVEWESAFIARSEGSLGRRDYAEEQDEVQALVLESERYSMLEHLFNPAALELNQQGLPELVASAIGAVAHSAPSLRTAAEMMWANIVLVGGLSGAVNMRRRLHAELAPLAPADVPLRIVVPADPERAAVDAGVVLACEIAAERAVRDDADTKPRKKRPRLSSDARSERWMTYAQWAEADGAANAHFYPHRAWLSETK</sequence>
<dbReference type="EMBL" id="DF196776">
    <property type="protein sequence ID" value="GAC74210.1"/>
    <property type="molecule type" value="Genomic_DNA"/>
</dbReference>
<dbReference type="SMART" id="SM00268">
    <property type="entry name" value="ACTIN"/>
    <property type="match status" value="1"/>
</dbReference>
<name>M9M272_PSEA3</name>
<proteinExistence type="inferred from homology"/>
<dbReference type="OrthoDB" id="6220758at2759"/>
<dbReference type="InterPro" id="IPR043129">
    <property type="entry name" value="ATPase_NBD"/>
</dbReference>
<dbReference type="Gene3D" id="3.90.640.10">
    <property type="entry name" value="Actin, Chain A, domain 4"/>
    <property type="match status" value="2"/>
</dbReference>
<dbReference type="Pfam" id="PF00022">
    <property type="entry name" value="Actin"/>
    <property type="match status" value="1"/>
</dbReference>
<dbReference type="Proteomes" id="UP000011976">
    <property type="component" value="Unassembled WGS sequence"/>
</dbReference>
<dbReference type="SUPFAM" id="SSF53067">
    <property type="entry name" value="Actin-like ATPase domain"/>
    <property type="match status" value="2"/>
</dbReference>
<accession>M9M272</accession>
<dbReference type="AlphaFoldDB" id="M9M272"/>
<evidence type="ECO:0000313" key="4">
    <source>
        <dbReference type="Proteomes" id="UP000011976"/>
    </source>
</evidence>
<organism evidence="3 4">
    <name type="scientific">Pseudozyma antarctica (strain T-34)</name>
    <name type="common">Yeast</name>
    <name type="synonym">Candida antarctica</name>
    <dbReference type="NCBI Taxonomy" id="1151754"/>
    <lineage>
        <taxon>Eukaryota</taxon>
        <taxon>Fungi</taxon>
        <taxon>Dikarya</taxon>
        <taxon>Basidiomycota</taxon>
        <taxon>Ustilaginomycotina</taxon>
        <taxon>Ustilaginomycetes</taxon>
        <taxon>Ustilaginales</taxon>
        <taxon>Ustilaginaceae</taxon>
        <taxon>Moesziomyces</taxon>
    </lineage>
</organism>
<dbReference type="STRING" id="1151754.M9M272"/>
<dbReference type="PANTHER" id="PTHR11937">
    <property type="entry name" value="ACTIN"/>
    <property type="match status" value="1"/>
</dbReference>
<reference evidence="4" key="1">
    <citation type="journal article" date="2013" name="Genome Announc.">
        <title>Genome sequence of the basidiomycetous yeast Pseudozyma antarctica T-34, a producer of the glycolipid biosurfactants mannosylerythritol lipids.</title>
        <authorList>
            <person name="Morita T."/>
            <person name="Koike H."/>
            <person name="Koyama Y."/>
            <person name="Hagiwara H."/>
            <person name="Ito E."/>
            <person name="Fukuoka T."/>
            <person name="Imura T."/>
            <person name="Machida M."/>
            <person name="Kitamoto D."/>
        </authorList>
    </citation>
    <scope>NUCLEOTIDE SEQUENCE [LARGE SCALE GENOMIC DNA]</scope>
    <source>
        <strain evidence="4">T-34</strain>
    </source>
</reference>
<gene>
    <name evidence="3" type="ORF">PANT_10c00054</name>
</gene>
<dbReference type="InterPro" id="IPR004000">
    <property type="entry name" value="Actin"/>
</dbReference>
<comment type="similarity">
    <text evidence="1">Belongs to the actin family.</text>
</comment>
<evidence type="ECO:0000313" key="3">
    <source>
        <dbReference type="EMBL" id="GAC74210.1"/>
    </source>
</evidence>